<dbReference type="PANTHER" id="PTHR44858:SF1">
    <property type="entry name" value="UDP-N-ACETYLGLUCOSAMINE--PEPTIDE N-ACETYLGLUCOSAMINYLTRANSFERASE SPINDLY-RELATED"/>
    <property type="match status" value="1"/>
</dbReference>
<feature type="repeat" description="TPR" evidence="3">
    <location>
        <begin position="91"/>
        <end position="124"/>
    </location>
</feature>
<evidence type="ECO:0000313" key="4">
    <source>
        <dbReference type="EMBL" id="RQH42325.1"/>
    </source>
</evidence>
<protein>
    <submittedName>
        <fullName evidence="4">Tetratricopeptide repeat protein</fullName>
    </submittedName>
</protein>
<evidence type="ECO:0000313" key="5">
    <source>
        <dbReference type="Proteomes" id="UP000269154"/>
    </source>
</evidence>
<dbReference type="PROSITE" id="PS50005">
    <property type="entry name" value="TPR"/>
    <property type="match status" value="3"/>
</dbReference>
<dbReference type="InterPro" id="IPR050498">
    <property type="entry name" value="Ycf3"/>
</dbReference>
<name>A0A3N6PTX1_9CYAN</name>
<dbReference type="OrthoDB" id="556371at2"/>
<dbReference type="Pfam" id="PF00515">
    <property type="entry name" value="TPR_1"/>
    <property type="match status" value="1"/>
</dbReference>
<dbReference type="RefSeq" id="WP_124154782.1">
    <property type="nucleotide sequence ID" value="NZ_CAWOLW010000687.1"/>
</dbReference>
<keyword evidence="2 3" id="KW-0802">TPR repeat</keyword>
<keyword evidence="1" id="KW-0677">Repeat</keyword>
<comment type="caution">
    <text evidence="4">The sequence shown here is derived from an EMBL/GenBank/DDBJ whole genome shotgun (WGS) entry which is preliminary data.</text>
</comment>
<dbReference type="InterPro" id="IPR011990">
    <property type="entry name" value="TPR-like_helical_dom_sf"/>
</dbReference>
<evidence type="ECO:0000256" key="3">
    <source>
        <dbReference type="PROSITE-ProRule" id="PRU00339"/>
    </source>
</evidence>
<keyword evidence="5" id="KW-1185">Reference proteome</keyword>
<feature type="repeat" description="TPR" evidence="3">
    <location>
        <begin position="57"/>
        <end position="90"/>
    </location>
</feature>
<reference evidence="4 5" key="1">
    <citation type="journal article" date="2018" name="ACS Chem. Biol.">
        <title>Ketoreductase domain dysfunction expands chemodiversity: malyngamide biosynthesis in the cyanobacterium Okeania hirsuta.</title>
        <authorList>
            <person name="Moss N.A."/>
            <person name="Leao T."/>
            <person name="Rankin M."/>
            <person name="McCullough T.M."/>
            <person name="Qu P."/>
            <person name="Korobeynikov A."/>
            <person name="Smith J.L."/>
            <person name="Gerwick L."/>
            <person name="Gerwick W.H."/>
        </authorList>
    </citation>
    <scope>NUCLEOTIDE SEQUENCE [LARGE SCALE GENOMIC DNA]</scope>
    <source>
        <strain evidence="4 5">PAB10Feb10-1</strain>
    </source>
</reference>
<evidence type="ECO:0000256" key="1">
    <source>
        <dbReference type="ARBA" id="ARBA00022737"/>
    </source>
</evidence>
<dbReference type="InterPro" id="IPR019734">
    <property type="entry name" value="TPR_rpt"/>
</dbReference>
<dbReference type="Pfam" id="PF13181">
    <property type="entry name" value="TPR_8"/>
    <property type="match status" value="1"/>
</dbReference>
<evidence type="ECO:0000256" key="2">
    <source>
        <dbReference type="ARBA" id="ARBA00022803"/>
    </source>
</evidence>
<dbReference type="SUPFAM" id="SSF48452">
    <property type="entry name" value="TPR-like"/>
    <property type="match status" value="1"/>
</dbReference>
<dbReference type="GO" id="GO:0046813">
    <property type="term" value="P:receptor-mediated virion attachment to host cell"/>
    <property type="evidence" value="ECO:0007669"/>
    <property type="project" value="TreeGrafter"/>
</dbReference>
<dbReference type="AlphaFoldDB" id="A0A3N6PTX1"/>
<dbReference type="Pfam" id="PF13414">
    <property type="entry name" value="TPR_11"/>
    <property type="match status" value="1"/>
</dbReference>
<dbReference type="GO" id="GO:0009279">
    <property type="term" value="C:cell outer membrane"/>
    <property type="evidence" value="ECO:0007669"/>
    <property type="project" value="TreeGrafter"/>
</dbReference>
<accession>A0A3N6PTX1</accession>
<dbReference type="SMART" id="SM00028">
    <property type="entry name" value="TPR"/>
    <property type="match status" value="4"/>
</dbReference>
<dbReference type="Gene3D" id="1.25.40.10">
    <property type="entry name" value="Tetratricopeptide repeat domain"/>
    <property type="match status" value="2"/>
</dbReference>
<dbReference type="PANTHER" id="PTHR44858">
    <property type="entry name" value="TETRATRICOPEPTIDE REPEAT PROTEIN 6"/>
    <property type="match status" value="1"/>
</dbReference>
<gene>
    <name evidence="4" type="ORF">D5R40_14405</name>
</gene>
<dbReference type="EMBL" id="RCBY01000072">
    <property type="protein sequence ID" value="RQH42325.1"/>
    <property type="molecule type" value="Genomic_DNA"/>
</dbReference>
<dbReference type="PROSITE" id="PS50293">
    <property type="entry name" value="TPR_REGION"/>
    <property type="match status" value="2"/>
</dbReference>
<organism evidence="4 5">
    <name type="scientific">Okeania hirsuta</name>
    <dbReference type="NCBI Taxonomy" id="1458930"/>
    <lineage>
        <taxon>Bacteria</taxon>
        <taxon>Bacillati</taxon>
        <taxon>Cyanobacteriota</taxon>
        <taxon>Cyanophyceae</taxon>
        <taxon>Oscillatoriophycideae</taxon>
        <taxon>Oscillatoriales</taxon>
        <taxon>Microcoleaceae</taxon>
        <taxon>Okeania</taxon>
    </lineage>
</organism>
<dbReference type="Proteomes" id="UP000269154">
    <property type="component" value="Unassembled WGS sequence"/>
</dbReference>
<proteinExistence type="predicted"/>
<feature type="repeat" description="TPR" evidence="3">
    <location>
        <begin position="23"/>
        <end position="56"/>
    </location>
</feature>
<sequence length="177" mass="20854">MIIGDTAQILLFLNRDFLLNLDLQKNLQRAVINNRQGNFQQAIANYTKAVELNPYYPIAYNNRANIYSHIEKYEQALADYNKAIQLNPNNFKAYINKGLVYYKQGKYEQALVQYDRGIEINPNYAFAYYNKGLVDQQKGNKQQAIKHFLKAGNLYKQQKNKVFYQKTLNQLRKLRKN</sequence>